<dbReference type="Proteomes" id="UP000289738">
    <property type="component" value="Chromosome B01"/>
</dbReference>
<dbReference type="EMBL" id="SDMP01000011">
    <property type="protein sequence ID" value="RYR31590.1"/>
    <property type="molecule type" value="Genomic_DNA"/>
</dbReference>
<accession>A0A445AYW0</accession>
<evidence type="ECO:0000313" key="2">
    <source>
        <dbReference type="EMBL" id="RYR31590.1"/>
    </source>
</evidence>
<evidence type="ECO:0000313" key="3">
    <source>
        <dbReference type="Proteomes" id="UP000289738"/>
    </source>
</evidence>
<feature type="region of interest" description="Disordered" evidence="1">
    <location>
        <begin position="73"/>
        <end position="99"/>
    </location>
</feature>
<name>A0A445AYW0_ARAHY</name>
<evidence type="ECO:0000256" key="1">
    <source>
        <dbReference type="SAM" id="MobiDB-lite"/>
    </source>
</evidence>
<comment type="caution">
    <text evidence="2">The sequence shown here is derived from an EMBL/GenBank/DDBJ whole genome shotgun (WGS) entry which is preliminary data.</text>
</comment>
<evidence type="ECO:0008006" key="4">
    <source>
        <dbReference type="Google" id="ProtNLM"/>
    </source>
</evidence>
<organism evidence="2 3">
    <name type="scientific">Arachis hypogaea</name>
    <name type="common">Peanut</name>
    <dbReference type="NCBI Taxonomy" id="3818"/>
    <lineage>
        <taxon>Eukaryota</taxon>
        <taxon>Viridiplantae</taxon>
        <taxon>Streptophyta</taxon>
        <taxon>Embryophyta</taxon>
        <taxon>Tracheophyta</taxon>
        <taxon>Spermatophyta</taxon>
        <taxon>Magnoliopsida</taxon>
        <taxon>eudicotyledons</taxon>
        <taxon>Gunneridae</taxon>
        <taxon>Pentapetalae</taxon>
        <taxon>rosids</taxon>
        <taxon>fabids</taxon>
        <taxon>Fabales</taxon>
        <taxon>Fabaceae</taxon>
        <taxon>Papilionoideae</taxon>
        <taxon>50 kb inversion clade</taxon>
        <taxon>dalbergioids sensu lato</taxon>
        <taxon>Dalbergieae</taxon>
        <taxon>Pterocarpus clade</taxon>
        <taxon>Arachis</taxon>
    </lineage>
</organism>
<sequence length="155" mass="17530">MHVITQFSICCQGLPCVHTVAAISKVRVKTAEEFVSPFLTIEAIRKTYDIRINPMNSEEFWEPTDLFKSEAPRIVRSASRPRMNRREAAQPPLPANRNKVRRTFQVTCNKCEKRDQPNANIPIAMDAPLSQGGTQVPSQNDSESYKPTPDEMKAN</sequence>
<gene>
    <name evidence="2" type="ORF">Ahy_B01g056415</name>
</gene>
<reference evidence="2 3" key="1">
    <citation type="submission" date="2019-01" db="EMBL/GenBank/DDBJ databases">
        <title>Sequencing of cultivated peanut Arachis hypogaea provides insights into genome evolution and oil improvement.</title>
        <authorList>
            <person name="Chen X."/>
        </authorList>
    </citation>
    <scope>NUCLEOTIDE SEQUENCE [LARGE SCALE GENOMIC DNA]</scope>
    <source>
        <strain evidence="3">cv. Fuhuasheng</strain>
        <tissue evidence="2">Leaves</tissue>
    </source>
</reference>
<feature type="compositionally biased region" description="Polar residues" evidence="1">
    <location>
        <begin position="131"/>
        <end position="142"/>
    </location>
</feature>
<keyword evidence="3" id="KW-1185">Reference proteome</keyword>
<dbReference type="AlphaFoldDB" id="A0A445AYW0"/>
<feature type="region of interest" description="Disordered" evidence="1">
    <location>
        <begin position="115"/>
        <end position="155"/>
    </location>
</feature>
<protein>
    <recommendedName>
        <fullName evidence="4">SWIM-type domain-containing protein</fullName>
    </recommendedName>
</protein>
<proteinExistence type="predicted"/>